<accession>A0A0K0FJS8</accession>
<protein>
    <submittedName>
        <fullName evidence="3">Uncharacterized protein</fullName>
    </submittedName>
</protein>
<name>A0A0K0FJS8_STRVS</name>
<proteinExistence type="predicted"/>
<keyword evidence="2" id="KW-1185">Reference proteome</keyword>
<dbReference type="WBParaSite" id="SVE_0915400.1">
    <property type="protein sequence ID" value="SVE_0915400.1"/>
    <property type="gene ID" value="SVE_0915400"/>
</dbReference>
<organism evidence="2 3">
    <name type="scientific">Strongyloides venezuelensis</name>
    <name type="common">Threadworm</name>
    <dbReference type="NCBI Taxonomy" id="75913"/>
    <lineage>
        <taxon>Eukaryota</taxon>
        <taxon>Metazoa</taxon>
        <taxon>Ecdysozoa</taxon>
        <taxon>Nematoda</taxon>
        <taxon>Chromadorea</taxon>
        <taxon>Rhabditida</taxon>
        <taxon>Tylenchina</taxon>
        <taxon>Panagrolaimomorpha</taxon>
        <taxon>Strongyloidoidea</taxon>
        <taxon>Strongyloididae</taxon>
        <taxon>Strongyloides</taxon>
    </lineage>
</organism>
<reference evidence="3" key="2">
    <citation type="submission" date="2015-08" db="UniProtKB">
        <authorList>
            <consortium name="WormBaseParasite"/>
        </authorList>
    </citation>
    <scope>IDENTIFICATION</scope>
</reference>
<evidence type="ECO:0000313" key="2">
    <source>
        <dbReference type="Proteomes" id="UP000035680"/>
    </source>
</evidence>
<dbReference type="AlphaFoldDB" id="A0A0K0FJS8"/>
<dbReference type="Proteomes" id="UP000035680">
    <property type="component" value="Unassembled WGS sequence"/>
</dbReference>
<sequence>MGRNDYFFRLDVELLLSSSERVTSSESSEDSSSLARLMTVASDDGASPGSSGVSPTVSSSVGTLSVPPLFSAKRLDPTRGVFKPWVSRLLQAERRSVVVLDNDFEVKRRRITRKRSRLVVNRSPKVAVTRVQSSLQIVPPVPVFQLMYQIA</sequence>
<reference evidence="2" key="1">
    <citation type="submission" date="2014-07" db="EMBL/GenBank/DDBJ databases">
        <authorList>
            <person name="Martin A.A"/>
            <person name="De Silva N."/>
        </authorList>
    </citation>
    <scope>NUCLEOTIDE SEQUENCE</scope>
</reference>
<feature type="region of interest" description="Disordered" evidence="1">
    <location>
        <begin position="42"/>
        <end position="62"/>
    </location>
</feature>
<evidence type="ECO:0000313" key="3">
    <source>
        <dbReference type="WBParaSite" id="SVE_0915400.1"/>
    </source>
</evidence>
<evidence type="ECO:0000256" key="1">
    <source>
        <dbReference type="SAM" id="MobiDB-lite"/>
    </source>
</evidence>